<dbReference type="SMART" id="SM00339">
    <property type="entry name" value="FH"/>
    <property type="match status" value="1"/>
</dbReference>
<keyword evidence="2" id="KW-0805">Transcription regulation</keyword>
<dbReference type="Proteomes" id="UP000282613">
    <property type="component" value="Unassembled WGS sequence"/>
</dbReference>
<evidence type="ECO:0000256" key="3">
    <source>
        <dbReference type="ARBA" id="ARBA00023125"/>
    </source>
</evidence>
<dbReference type="EMBL" id="UYRS01018484">
    <property type="protein sequence ID" value="VDK36412.1"/>
    <property type="molecule type" value="Genomic_DNA"/>
</dbReference>
<dbReference type="InterPro" id="IPR036390">
    <property type="entry name" value="WH_DNA-bd_sf"/>
</dbReference>
<keyword evidence="4" id="KW-0804">Transcription</keyword>
<dbReference type="CDD" id="cd00059">
    <property type="entry name" value="FH_FOX"/>
    <property type="match status" value="1"/>
</dbReference>
<dbReference type="SUPFAM" id="SSF46785">
    <property type="entry name" value="Winged helix' DNA-binding domain"/>
    <property type="match status" value="1"/>
</dbReference>
<evidence type="ECO:0000313" key="9">
    <source>
        <dbReference type="EMBL" id="VDK36412.1"/>
    </source>
</evidence>
<dbReference type="GO" id="GO:0000987">
    <property type="term" value="F:cis-regulatory region sequence-specific DNA binding"/>
    <property type="evidence" value="ECO:0007669"/>
    <property type="project" value="TreeGrafter"/>
</dbReference>
<evidence type="ECO:0000256" key="7">
    <source>
        <dbReference type="SAM" id="MobiDB-lite"/>
    </source>
</evidence>
<dbReference type="PRINTS" id="PR00053">
    <property type="entry name" value="FORKHEAD"/>
</dbReference>
<evidence type="ECO:0000256" key="5">
    <source>
        <dbReference type="ARBA" id="ARBA00023242"/>
    </source>
</evidence>
<dbReference type="InterPro" id="IPR001766">
    <property type="entry name" value="Fork_head_dom"/>
</dbReference>
<keyword evidence="5 6" id="KW-0539">Nucleus</keyword>
<dbReference type="Pfam" id="PF00250">
    <property type="entry name" value="Forkhead"/>
    <property type="match status" value="1"/>
</dbReference>
<feature type="domain" description="Fork-head" evidence="8">
    <location>
        <begin position="142"/>
        <end position="228"/>
    </location>
</feature>
<evidence type="ECO:0000256" key="4">
    <source>
        <dbReference type="ARBA" id="ARBA00023163"/>
    </source>
</evidence>
<dbReference type="InterPro" id="IPR047119">
    <property type="entry name" value="FOXN2/3-like"/>
</dbReference>
<evidence type="ECO:0000313" key="10">
    <source>
        <dbReference type="Proteomes" id="UP000282613"/>
    </source>
</evidence>
<organism evidence="9 10">
    <name type="scientific">Taenia asiatica</name>
    <name type="common">Asian tapeworm</name>
    <dbReference type="NCBI Taxonomy" id="60517"/>
    <lineage>
        <taxon>Eukaryota</taxon>
        <taxon>Metazoa</taxon>
        <taxon>Spiralia</taxon>
        <taxon>Lophotrochozoa</taxon>
        <taxon>Platyhelminthes</taxon>
        <taxon>Cestoda</taxon>
        <taxon>Eucestoda</taxon>
        <taxon>Cyclophyllidea</taxon>
        <taxon>Taeniidae</taxon>
        <taxon>Taenia</taxon>
    </lineage>
</organism>
<evidence type="ECO:0000259" key="8">
    <source>
        <dbReference type="PROSITE" id="PS50039"/>
    </source>
</evidence>
<sequence length="865" mass="96372">MWMSDVSPNIATPCQSGSRMIALGYPQSLINNSSRMSNEVHGSNLLLSREQHASSDLLSLSWLQKGDIIKITPLDNEEEVARDERYSTVDMLENRQAYKIHEPINAFSNSVASTFSLSTNSTPMHPYFGPHYSNTCGENLAKPLYSYTHLIFMAIESTPTKCMTVNQIYNWCETNFPFFKHSATGWKNSLRHNLSINKSFKRLPRDGRGPGRGAFWAIEPRERPNLLDAVKRNPFTLGISRERSVVRPITINPIQPFSATNSDISKANFTEFAGECATKSNGASNLIISNRSLDGNGSFGMVDIGGNLMNKRAVAPYQTAPLENLQLNSSAQMTHSYLPLAISEAESPVSQEAVKSSAYAFGPWPVEEEEKYQEMMRLLLEGHNTEASCDPVFGDGTSIPNSNGTDTPAKPKKETKQRRKSSLNPTTENMCDRCKENAASTCRSCSLRMWNLHHTASTMPTISTPMDAARVLSHVNKPGTYGVNSALDELLDALDEDQEAPPPHWHKQVQPAGEVYITPAPYLDHEYCHCQKHIRPIAETCIIDAVNSRLRQEKLHLLRGLVGPRAGLTFDTDSVSMGPVEVDFVRPTKSFGGAKEGDYRDNSPPAYVRQTKRSARRIGGITGSRKRRAKDGGTYAPMPKVCKRPSVSNRALKRSYDELDIEDYAALGYADDNDFYIDNDYYDPPPYTGHYQRRIHFSSTNDEEFCGLDDEAEIHKRRFKRRFLCNPRVICATSSRVNKGRVGTPFSKSFSTTRKRRLAEPAESQHEQQCLKKTNAADETSEVADLLTNGTKDVKSGALPTYCHGIIQSYFSYLQSLRSEHSTAQAAKILMGISQVKNFKTQSDLVSMHSSQSSEDSLVASSVSI</sequence>
<dbReference type="OrthoDB" id="5954824at2759"/>
<proteinExistence type="predicted"/>
<name>A0A3P6PHW7_TAEAS</name>
<dbReference type="AlphaFoldDB" id="A0A3P6PHW7"/>
<feature type="DNA-binding region" description="Fork-head" evidence="6">
    <location>
        <begin position="142"/>
        <end position="228"/>
    </location>
</feature>
<dbReference type="GO" id="GO:0005634">
    <property type="term" value="C:nucleus"/>
    <property type="evidence" value="ECO:0007669"/>
    <property type="project" value="UniProtKB-SubCell"/>
</dbReference>
<dbReference type="InterPro" id="IPR036388">
    <property type="entry name" value="WH-like_DNA-bd_sf"/>
</dbReference>
<dbReference type="PROSITE" id="PS50039">
    <property type="entry name" value="FORK_HEAD_3"/>
    <property type="match status" value="1"/>
</dbReference>
<keyword evidence="3 6" id="KW-0238">DNA-binding</keyword>
<dbReference type="PANTHER" id="PTHR13962">
    <property type="entry name" value="FORKHEAD BOX PROTEIN N3-LIKE PROTEIN-RELATED"/>
    <property type="match status" value="1"/>
</dbReference>
<evidence type="ECO:0000256" key="1">
    <source>
        <dbReference type="ARBA" id="ARBA00004123"/>
    </source>
</evidence>
<evidence type="ECO:0000256" key="2">
    <source>
        <dbReference type="ARBA" id="ARBA00023015"/>
    </source>
</evidence>
<evidence type="ECO:0000256" key="6">
    <source>
        <dbReference type="PROSITE-ProRule" id="PRU00089"/>
    </source>
</evidence>
<dbReference type="InterPro" id="IPR030456">
    <property type="entry name" value="TF_fork_head_CS_2"/>
</dbReference>
<reference evidence="9 10" key="1">
    <citation type="submission" date="2018-11" db="EMBL/GenBank/DDBJ databases">
        <authorList>
            <consortium name="Pathogen Informatics"/>
        </authorList>
    </citation>
    <scope>NUCLEOTIDE SEQUENCE [LARGE SCALE GENOMIC DNA]</scope>
</reference>
<keyword evidence="10" id="KW-1185">Reference proteome</keyword>
<feature type="region of interest" description="Disordered" evidence="7">
    <location>
        <begin position="389"/>
        <end position="428"/>
    </location>
</feature>
<gene>
    <name evidence="9" type="ORF">TASK_LOCUS6275</name>
</gene>
<dbReference type="PROSITE" id="PS00658">
    <property type="entry name" value="FORK_HEAD_2"/>
    <property type="match status" value="1"/>
</dbReference>
<comment type="subcellular location">
    <subcellularLocation>
        <location evidence="1 6">Nucleus</location>
    </subcellularLocation>
</comment>
<dbReference type="GO" id="GO:0003700">
    <property type="term" value="F:DNA-binding transcription factor activity"/>
    <property type="evidence" value="ECO:0007669"/>
    <property type="project" value="InterPro"/>
</dbReference>
<dbReference type="Gene3D" id="1.10.10.10">
    <property type="entry name" value="Winged helix-like DNA-binding domain superfamily/Winged helix DNA-binding domain"/>
    <property type="match status" value="1"/>
</dbReference>
<protein>
    <recommendedName>
        <fullName evidence="8">Fork-head domain-containing protein</fullName>
    </recommendedName>
</protein>
<accession>A0A3P6PHW7</accession>